<dbReference type="Pfam" id="PF00201">
    <property type="entry name" value="UDPGT"/>
    <property type="match status" value="1"/>
</dbReference>
<proteinExistence type="inferred from homology"/>
<name>A0ABC9C711_9POAL</name>
<dbReference type="Gene3D" id="3.40.50.2000">
    <property type="entry name" value="Glycogen Phosphorylase B"/>
    <property type="match status" value="2"/>
</dbReference>
<evidence type="ECO:0000313" key="6">
    <source>
        <dbReference type="EMBL" id="CAL5015842.1"/>
    </source>
</evidence>
<comment type="similarity">
    <text evidence="1 3">Belongs to the UDP-glycosyltransferase family.</text>
</comment>
<gene>
    <name evidence="6" type="ORF">URODEC1_LOCUS72834</name>
</gene>
<dbReference type="Proteomes" id="UP001497457">
    <property type="component" value="Chromosome 29rd"/>
</dbReference>
<evidence type="ECO:0000256" key="1">
    <source>
        <dbReference type="ARBA" id="ARBA00009995"/>
    </source>
</evidence>
<reference evidence="7" key="1">
    <citation type="submission" date="2024-06" db="EMBL/GenBank/DDBJ databases">
        <authorList>
            <person name="Ryan C."/>
        </authorList>
    </citation>
    <scope>NUCLEOTIDE SEQUENCE [LARGE SCALE GENOMIC DNA]</scope>
</reference>
<evidence type="ECO:0000256" key="5">
    <source>
        <dbReference type="SAM" id="MobiDB-lite"/>
    </source>
</evidence>
<dbReference type="EC" id="2.4.1.-" evidence="4"/>
<dbReference type="InterPro" id="IPR002213">
    <property type="entry name" value="UDP_glucos_trans"/>
</dbReference>
<keyword evidence="7" id="KW-1185">Reference proteome</keyword>
<dbReference type="CDD" id="cd03784">
    <property type="entry name" value="GT1_Gtf-like"/>
    <property type="match status" value="1"/>
</dbReference>
<dbReference type="EMBL" id="OZ075139">
    <property type="protein sequence ID" value="CAL5015842.1"/>
    <property type="molecule type" value="Genomic_DNA"/>
</dbReference>
<dbReference type="GO" id="GO:0016757">
    <property type="term" value="F:glycosyltransferase activity"/>
    <property type="evidence" value="ECO:0007669"/>
    <property type="project" value="UniProtKB-KW"/>
</dbReference>
<sequence>MGAEAVTHHPAVLLVPFPAQGHVTPMLQLARALAAHGAAPTVAVPDFIHRRISGAGCCAGGVALASIPSGIPEDAANAGSGSGSDATPGFAAIEHAMEHHMPAHLERLLTSSSRRGGPVVACVVVDVLASWAVPVAARCGVPVAGFWPAMLASYRVVAAIPELIERGLVSESGTPISSSDSSSDSDQTIRSLKILPAQVELRAGELPWLVGDPATQRSRFAFWLQTLRRARAFRWVLVNSFPGEASAAAADDVLRLARHGPQVLPVGPALLPGGAAAAERKQQPPPPGGNNDDKQQNHPPSMWRADSTCIGWLDLQRAGSVVYVSFGSWVGSIGPDKVRELALGLEATGRPFLWALKRDPSWRAGLPEGFASRVAASGRGKVVEWAPQEDVLRHAAVGCYLTHCGWNSTVEAIRHGVRLLCYPVSGDQFINCAYITGPWGIGLRLPAGMRRDDVRAGVGRVMGDAGDGEGRRLREKVRALRERVVAAEARRAAERNVAAFVDEVRREQYPALMQIYSVL</sequence>
<evidence type="ECO:0000313" key="7">
    <source>
        <dbReference type="Proteomes" id="UP001497457"/>
    </source>
</evidence>
<dbReference type="PROSITE" id="PS00375">
    <property type="entry name" value="UDPGT"/>
    <property type="match status" value="1"/>
</dbReference>
<dbReference type="FunFam" id="3.40.50.2000:FF:000122">
    <property type="entry name" value="Glycosyltransferase"/>
    <property type="match status" value="1"/>
</dbReference>
<feature type="compositionally biased region" description="Low complexity" evidence="5">
    <location>
        <begin position="268"/>
        <end position="277"/>
    </location>
</feature>
<dbReference type="AlphaFoldDB" id="A0ABC9C711"/>
<evidence type="ECO:0000256" key="3">
    <source>
        <dbReference type="RuleBase" id="RU003718"/>
    </source>
</evidence>
<accession>A0ABC9C711</accession>
<dbReference type="InterPro" id="IPR035595">
    <property type="entry name" value="UDP_glycos_trans_CS"/>
</dbReference>
<dbReference type="PANTHER" id="PTHR11926">
    <property type="entry name" value="GLUCOSYL/GLUCURONOSYL TRANSFERASES"/>
    <property type="match status" value="1"/>
</dbReference>
<reference evidence="6 7" key="2">
    <citation type="submission" date="2024-10" db="EMBL/GenBank/DDBJ databases">
        <authorList>
            <person name="Ryan C."/>
        </authorList>
    </citation>
    <scope>NUCLEOTIDE SEQUENCE [LARGE SCALE GENOMIC DNA]</scope>
</reference>
<dbReference type="SUPFAM" id="SSF53756">
    <property type="entry name" value="UDP-Glycosyltransferase/glycogen phosphorylase"/>
    <property type="match status" value="1"/>
</dbReference>
<dbReference type="PANTHER" id="PTHR11926:SF1402">
    <property type="entry name" value="GLYCOSYLTRANSFERASE"/>
    <property type="match status" value="1"/>
</dbReference>
<evidence type="ECO:0000256" key="2">
    <source>
        <dbReference type="ARBA" id="ARBA00022679"/>
    </source>
</evidence>
<organism evidence="6 7">
    <name type="scientific">Urochloa decumbens</name>
    <dbReference type="NCBI Taxonomy" id="240449"/>
    <lineage>
        <taxon>Eukaryota</taxon>
        <taxon>Viridiplantae</taxon>
        <taxon>Streptophyta</taxon>
        <taxon>Embryophyta</taxon>
        <taxon>Tracheophyta</taxon>
        <taxon>Spermatophyta</taxon>
        <taxon>Magnoliopsida</taxon>
        <taxon>Liliopsida</taxon>
        <taxon>Poales</taxon>
        <taxon>Poaceae</taxon>
        <taxon>PACMAD clade</taxon>
        <taxon>Panicoideae</taxon>
        <taxon>Panicodae</taxon>
        <taxon>Paniceae</taxon>
        <taxon>Melinidinae</taxon>
        <taxon>Urochloa</taxon>
    </lineage>
</organism>
<protein>
    <recommendedName>
        <fullName evidence="4">Glycosyltransferase</fullName>
        <ecNumber evidence="4">2.4.1.-</ecNumber>
    </recommendedName>
</protein>
<keyword evidence="3" id="KW-0328">Glycosyltransferase</keyword>
<feature type="region of interest" description="Disordered" evidence="5">
    <location>
        <begin position="268"/>
        <end position="302"/>
    </location>
</feature>
<evidence type="ECO:0000256" key="4">
    <source>
        <dbReference type="RuleBase" id="RU362057"/>
    </source>
</evidence>
<keyword evidence="2 3" id="KW-0808">Transferase</keyword>